<dbReference type="STRING" id="400727.A0A2T7NFQ5"/>
<sequence>MAAFRQVTGDLATANIWATYPQTYVSVWTGLGDQILGTSLLMMCAMALSDGRQRGNKAAQLNPQVLTGLVVVLGFAFSLNCGCALNPARDLAPRFFTAIAGWGLEPFR</sequence>
<dbReference type="Gene3D" id="1.20.1080.10">
    <property type="entry name" value="Glycerol uptake facilitator protein"/>
    <property type="match status" value="1"/>
</dbReference>
<comment type="subcellular location">
    <subcellularLocation>
        <location evidence="1">Membrane</location>
        <topology evidence="1">Multi-pass membrane protein</topology>
    </subcellularLocation>
</comment>
<keyword evidence="6 7" id="KW-0472">Membrane</keyword>
<dbReference type="InterPro" id="IPR050363">
    <property type="entry name" value="MIP/Aquaporin"/>
</dbReference>
<keyword evidence="3" id="KW-0813">Transport</keyword>
<keyword evidence="4 7" id="KW-0812">Transmembrane</keyword>
<evidence type="ECO:0008006" key="10">
    <source>
        <dbReference type="Google" id="ProtNLM"/>
    </source>
</evidence>
<dbReference type="PANTHER" id="PTHR43829:SF9">
    <property type="entry name" value="AQUAPORIN-9"/>
    <property type="match status" value="1"/>
</dbReference>
<protein>
    <recommendedName>
        <fullName evidence="10">Aquaporin</fullName>
    </recommendedName>
</protein>
<keyword evidence="5 7" id="KW-1133">Transmembrane helix</keyword>
<evidence type="ECO:0000313" key="9">
    <source>
        <dbReference type="Proteomes" id="UP000245119"/>
    </source>
</evidence>
<feature type="transmembrane region" description="Helical" evidence="7">
    <location>
        <begin position="27"/>
        <end position="49"/>
    </location>
</feature>
<dbReference type="EMBL" id="PZQS01000013">
    <property type="protein sequence ID" value="PVD19962.1"/>
    <property type="molecule type" value="Genomic_DNA"/>
</dbReference>
<comment type="caution">
    <text evidence="8">The sequence shown here is derived from an EMBL/GenBank/DDBJ whole genome shotgun (WGS) entry which is preliminary data.</text>
</comment>
<dbReference type="SUPFAM" id="SSF81338">
    <property type="entry name" value="Aquaporin-like"/>
    <property type="match status" value="1"/>
</dbReference>
<gene>
    <name evidence="8" type="ORF">C0Q70_20456</name>
</gene>
<keyword evidence="9" id="KW-1185">Reference proteome</keyword>
<proteinExistence type="inferred from homology"/>
<evidence type="ECO:0000313" key="8">
    <source>
        <dbReference type="EMBL" id="PVD19962.1"/>
    </source>
</evidence>
<reference evidence="8 9" key="1">
    <citation type="submission" date="2018-04" db="EMBL/GenBank/DDBJ databases">
        <title>The genome of golden apple snail Pomacea canaliculata provides insight into stress tolerance and invasive adaptation.</title>
        <authorList>
            <person name="Liu C."/>
            <person name="Liu B."/>
            <person name="Ren Y."/>
            <person name="Zhang Y."/>
            <person name="Wang H."/>
            <person name="Li S."/>
            <person name="Jiang F."/>
            <person name="Yin L."/>
            <person name="Zhang G."/>
            <person name="Qian W."/>
            <person name="Fan W."/>
        </authorList>
    </citation>
    <scope>NUCLEOTIDE SEQUENCE [LARGE SCALE GENOMIC DNA]</scope>
    <source>
        <strain evidence="8">SZHN2017</strain>
        <tissue evidence="8">Muscle</tissue>
    </source>
</reference>
<evidence type="ECO:0000256" key="5">
    <source>
        <dbReference type="ARBA" id="ARBA00022989"/>
    </source>
</evidence>
<evidence type="ECO:0000256" key="7">
    <source>
        <dbReference type="SAM" id="Phobius"/>
    </source>
</evidence>
<evidence type="ECO:0000256" key="1">
    <source>
        <dbReference type="ARBA" id="ARBA00004141"/>
    </source>
</evidence>
<dbReference type="GO" id="GO:0016323">
    <property type="term" value="C:basolateral plasma membrane"/>
    <property type="evidence" value="ECO:0007669"/>
    <property type="project" value="TreeGrafter"/>
</dbReference>
<dbReference type="GO" id="GO:0015254">
    <property type="term" value="F:glycerol channel activity"/>
    <property type="evidence" value="ECO:0007669"/>
    <property type="project" value="TreeGrafter"/>
</dbReference>
<evidence type="ECO:0000256" key="4">
    <source>
        <dbReference type="ARBA" id="ARBA00022692"/>
    </source>
</evidence>
<dbReference type="Pfam" id="PF00230">
    <property type="entry name" value="MIP"/>
    <property type="match status" value="1"/>
</dbReference>
<dbReference type="InterPro" id="IPR023271">
    <property type="entry name" value="Aquaporin-like"/>
</dbReference>
<evidence type="ECO:0000256" key="6">
    <source>
        <dbReference type="ARBA" id="ARBA00023136"/>
    </source>
</evidence>
<organism evidence="8 9">
    <name type="scientific">Pomacea canaliculata</name>
    <name type="common">Golden apple snail</name>
    <dbReference type="NCBI Taxonomy" id="400727"/>
    <lineage>
        <taxon>Eukaryota</taxon>
        <taxon>Metazoa</taxon>
        <taxon>Spiralia</taxon>
        <taxon>Lophotrochozoa</taxon>
        <taxon>Mollusca</taxon>
        <taxon>Gastropoda</taxon>
        <taxon>Caenogastropoda</taxon>
        <taxon>Architaenioglossa</taxon>
        <taxon>Ampullarioidea</taxon>
        <taxon>Ampullariidae</taxon>
        <taxon>Pomacea</taxon>
    </lineage>
</organism>
<dbReference type="Proteomes" id="UP000245119">
    <property type="component" value="Linkage Group LG13"/>
</dbReference>
<accession>A0A2T7NFQ5</accession>
<dbReference type="GO" id="GO:0015250">
    <property type="term" value="F:water channel activity"/>
    <property type="evidence" value="ECO:0007669"/>
    <property type="project" value="TreeGrafter"/>
</dbReference>
<evidence type="ECO:0000256" key="3">
    <source>
        <dbReference type="ARBA" id="ARBA00022448"/>
    </source>
</evidence>
<dbReference type="AlphaFoldDB" id="A0A2T7NFQ5"/>
<dbReference type="OrthoDB" id="3222at2759"/>
<evidence type="ECO:0000256" key="2">
    <source>
        <dbReference type="ARBA" id="ARBA00006175"/>
    </source>
</evidence>
<comment type="similarity">
    <text evidence="2">Belongs to the MIP/aquaporin (TC 1.A.8) family.</text>
</comment>
<dbReference type="PANTHER" id="PTHR43829">
    <property type="entry name" value="AQUAPORIN OR AQUAGLYCEROPORIN RELATED"/>
    <property type="match status" value="1"/>
</dbReference>
<name>A0A2T7NFQ5_POMCA</name>
<dbReference type="InterPro" id="IPR000425">
    <property type="entry name" value="MIP"/>
</dbReference>
<feature type="transmembrane region" description="Helical" evidence="7">
    <location>
        <begin position="61"/>
        <end position="79"/>
    </location>
</feature>